<sequence length="77" mass="8424">MIAIANTPHTNGLKVLSTLKEDAAIVVVTVWEWERSVTVTKKVTLTGRGDQLNVLRNPKESRSKATLGRKLLLLEGG</sequence>
<dbReference type="GeneID" id="73323994"/>
<organism evidence="1 2">
    <name type="scientific">Colletotrichum spaethianum</name>
    <dbReference type="NCBI Taxonomy" id="700344"/>
    <lineage>
        <taxon>Eukaryota</taxon>
        <taxon>Fungi</taxon>
        <taxon>Dikarya</taxon>
        <taxon>Ascomycota</taxon>
        <taxon>Pezizomycotina</taxon>
        <taxon>Sordariomycetes</taxon>
        <taxon>Hypocreomycetidae</taxon>
        <taxon>Glomerellales</taxon>
        <taxon>Glomerellaceae</taxon>
        <taxon>Colletotrichum</taxon>
        <taxon>Colletotrichum spaethianum species complex</taxon>
    </lineage>
</organism>
<dbReference type="RefSeq" id="XP_049125361.1">
    <property type="nucleotide sequence ID" value="XM_049269404.1"/>
</dbReference>
<evidence type="ECO:0000313" key="2">
    <source>
        <dbReference type="Proteomes" id="UP001055115"/>
    </source>
</evidence>
<proteinExistence type="predicted"/>
<protein>
    <submittedName>
        <fullName evidence="1">Uncharacterized protein</fullName>
    </submittedName>
</protein>
<comment type="caution">
    <text evidence="1">The sequence shown here is derived from an EMBL/GenBank/DDBJ whole genome shotgun (WGS) entry which is preliminary data.</text>
</comment>
<keyword evidence="2" id="KW-1185">Reference proteome</keyword>
<name>A0AA37P568_9PEZI</name>
<gene>
    <name evidence="1" type="ORF">ColSpa_03192</name>
</gene>
<accession>A0AA37P568</accession>
<evidence type="ECO:0000313" key="1">
    <source>
        <dbReference type="EMBL" id="GKT43011.1"/>
    </source>
</evidence>
<dbReference type="EMBL" id="BQXU01000006">
    <property type="protein sequence ID" value="GKT43011.1"/>
    <property type="molecule type" value="Genomic_DNA"/>
</dbReference>
<dbReference type="Proteomes" id="UP001055115">
    <property type="component" value="Unassembled WGS sequence"/>
</dbReference>
<dbReference type="AlphaFoldDB" id="A0AA37P568"/>
<reference evidence="1 2" key="1">
    <citation type="submission" date="2022-03" db="EMBL/GenBank/DDBJ databases">
        <title>Genome data of Colletotrichum spp.</title>
        <authorList>
            <person name="Utami Y.D."/>
            <person name="Hiruma K."/>
        </authorList>
    </citation>
    <scope>NUCLEOTIDE SEQUENCE [LARGE SCALE GENOMIC DNA]</scope>
    <source>
        <strain evidence="1 2">MAFF 239500</strain>
    </source>
</reference>